<dbReference type="OrthoDB" id="2536866at2759"/>
<dbReference type="InParanoid" id="A0A0C3G0W5"/>
<accession>A0A0C3G0W5</accession>
<dbReference type="HOGENOM" id="CLU_053871_0_0_1"/>
<name>A0A0C3G0W5_PILCF</name>
<feature type="region of interest" description="Disordered" evidence="1">
    <location>
        <begin position="126"/>
        <end position="156"/>
    </location>
</feature>
<feature type="region of interest" description="Disordered" evidence="1">
    <location>
        <begin position="239"/>
        <end position="273"/>
    </location>
</feature>
<evidence type="ECO:0000256" key="1">
    <source>
        <dbReference type="SAM" id="MobiDB-lite"/>
    </source>
</evidence>
<keyword evidence="3" id="KW-1185">Reference proteome</keyword>
<feature type="compositionally biased region" description="Low complexity" evidence="1">
    <location>
        <begin position="239"/>
        <end position="261"/>
    </location>
</feature>
<protein>
    <submittedName>
        <fullName evidence="2">Uncharacterized protein</fullName>
    </submittedName>
</protein>
<proteinExistence type="predicted"/>
<reference evidence="2 3" key="1">
    <citation type="submission" date="2014-04" db="EMBL/GenBank/DDBJ databases">
        <authorList>
            <consortium name="DOE Joint Genome Institute"/>
            <person name="Kuo A."/>
            <person name="Tarkka M."/>
            <person name="Buscot F."/>
            <person name="Kohler A."/>
            <person name="Nagy L.G."/>
            <person name="Floudas D."/>
            <person name="Copeland A."/>
            <person name="Barry K.W."/>
            <person name="Cichocki N."/>
            <person name="Veneault-Fourrey C."/>
            <person name="LaButti K."/>
            <person name="Lindquist E.A."/>
            <person name="Lipzen A."/>
            <person name="Lundell T."/>
            <person name="Morin E."/>
            <person name="Murat C."/>
            <person name="Sun H."/>
            <person name="Tunlid A."/>
            <person name="Henrissat B."/>
            <person name="Grigoriev I.V."/>
            <person name="Hibbett D.S."/>
            <person name="Martin F."/>
            <person name="Nordberg H.P."/>
            <person name="Cantor M.N."/>
            <person name="Hua S.X."/>
        </authorList>
    </citation>
    <scope>NUCLEOTIDE SEQUENCE [LARGE SCALE GENOMIC DNA]</scope>
    <source>
        <strain evidence="2 3">F 1598</strain>
    </source>
</reference>
<evidence type="ECO:0000313" key="3">
    <source>
        <dbReference type="Proteomes" id="UP000054166"/>
    </source>
</evidence>
<dbReference type="STRING" id="765440.A0A0C3G0W5"/>
<dbReference type="Proteomes" id="UP000054166">
    <property type="component" value="Unassembled WGS sequence"/>
</dbReference>
<organism evidence="2 3">
    <name type="scientific">Piloderma croceum (strain F 1598)</name>
    <dbReference type="NCBI Taxonomy" id="765440"/>
    <lineage>
        <taxon>Eukaryota</taxon>
        <taxon>Fungi</taxon>
        <taxon>Dikarya</taxon>
        <taxon>Basidiomycota</taxon>
        <taxon>Agaricomycotina</taxon>
        <taxon>Agaricomycetes</taxon>
        <taxon>Agaricomycetidae</taxon>
        <taxon>Atheliales</taxon>
        <taxon>Atheliaceae</taxon>
        <taxon>Piloderma</taxon>
    </lineage>
</organism>
<evidence type="ECO:0000313" key="2">
    <source>
        <dbReference type="EMBL" id="KIM89865.1"/>
    </source>
</evidence>
<sequence length="332" mass="37101">MVIVDEKQFMIHPVAPPPPYIASSTSQPPPPFPHHQHRPISTLAALPPHLLLKIVYLTFPQTPGVDEGRVERQRKTLYWLEVGLRLVNKAFYIACMHVLRSTYLPAYDSLIRPPYTSDPFPLSLPSPSHTSFPPTSPTSPTSSSPYSPSPDPHQYQPQSILLQRETQILDLFIALKVREDVWMDDSELHLERDESFKDLFDLMQPRSRMEDLVRHYGVREGVVSVGPEPIAGVGVSVSTAGSGYTTRTPTSSSNPSSSSRRTQTRPRPIPFSSLSISFSPRTVGLILSNSSRKRTIVQVARNSRDEKLEYAAKRLVKELGVWLAGEGSGRRS</sequence>
<reference evidence="3" key="2">
    <citation type="submission" date="2015-01" db="EMBL/GenBank/DDBJ databases">
        <title>Evolutionary Origins and Diversification of the Mycorrhizal Mutualists.</title>
        <authorList>
            <consortium name="DOE Joint Genome Institute"/>
            <consortium name="Mycorrhizal Genomics Consortium"/>
            <person name="Kohler A."/>
            <person name="Kuo A."/>
            <person name="Nagy L.G."/>
            <person name="Floudas D."/>
            <person name="Copeland A."/>
            <person name="Barry K.W."/>
            <person name="Cichocki N."/>
            <person name="Veneault-Fourrey C."/>
            <person name="LaButti K."/>
            <person name="Lindquist E.A."/>
            <person name="Lipzen A."/>
            <person name="Lundell T."/>
            <person name="Morin E."/>
            <person name="Murat C."/>
            <person name="Riley R."/>
            <person name="Ohm R."/>
            <person name="Sun H."/>
            <person name="Tunlid A."/>
            <person name="Henrissat B."/>
            <person name="Grigoriev I.V."/>
            <person name="Hibbett D.S."/>
            <person name="Martin F."/>
        </authorList>
    </citation>
    <scope>NUCLEOTIDE SEQUENCE [LARGE SCALE GENOMIC DNA]</scope>
    <source>
        <strain evidence="3">F 1598</strain>
    </source>
</reference>
<dbReference type="EMBL" id="KN832974">
    <property type="protein sequence ID" value="KIM89865.1"/>
    <property type="molecule type" value="Genomic_DNA"/>
</dbReference>
<dbReference type="AlphaFoldDB" id="A0A0C3G0W5"/>
<gene>
    <name evidence="2" type="ORF">PILCRDRAFT_812647</name>
</gene>